<dbReference type="Gramene" id="Pp3c1_18440V3.2">
    <property type="protein sequence ID" value="Pp3c1_18440V3.2"/>
    <property type="gene ID" value="Pp3c1_18440"/>
</dbReference>
<dbReference type="Gramene" id="Pp3c1_18440V3.3">
    <property type="protein sequence ID" value="Pp3c1_18440V3.3"/>
    <property type="gene ID" value="Pp3c1_18440"/>
</dbReference>
<dbReference type="AlphaFoldDB" id="A0A2K1L8P6"/>
<dbReference type="InterPro" id="IPR013766">
    <property type="entry name" value="Thioredoxin_domain"/>
</dbReference>
<evidence type="ECO:0000256" key="3">
    <source>
        <dbReference type="ARBA" id="ARBA00022528"/>
    </source>
</evidence>
<dbReference type="EnsemblPlants" id="Pp3c1_18440V3.1">
    <property type="protein sequence ID" value="Pp3c1_18440V3.1"/>
    <property type="gene ID" value="Pp3c1_18440"/>
</dbReference>
<evidence type="ECO:0000256" key="4">
    <source>
        <dbReference type="ARBA" id="ARBA00022640"/>
    </source>
</evidence>
<dbReference type="PANTHER" id="PTHR47834:SF2">
    <property type="entry name" value="THIOREDOXIN-LIKE PROTEIN CITRX, CHLOROPLASTIC"/>
    <property type="match status" value="1"/>
</dbReference>
<keyword evidence="5" id="KW-0809">Transit peptide</keyword>
<gene>
    <name evidence="13" type="primary">LOC112290930</name>
    <name evidence="12" type="ORF">PHYPA_000806</name>
</gene>
<reference evidence="12 14" key="1">
    <citation type="journal article" date="2008" name="Science">
        <title>The Physcomitrella genome reveals evolutionary insights into the conquest of land by plants.</title>
        <authorList>
            <person name="Rensing S."/>
            <person name="Lang D."/>
            <person name="Zimmer A."/>
            <person name="Terry A."/>
            <person name="Salamov A."/>
            <person name="Shapiro H."/>
            <person name="Nishiyama T."/>
            <person name="Perroud P.-F."/>
            <person name="Lindquist E."/>
            <person name="Kamisugi Y."/>
            <person name="Tanahashi T."/>
            <person name="Sakakibara K."/>
            <person name="Fujita T."/>
            <person name="Oishi K."/>
            <person name="Shin-I T."/>
            <person name="Kuroki Y."/>
            <person name="Toyoda A."/>
            <person name="Suzuki Y."/>
            <person name="Hashimoto A."/>
            <person name="Yamaguchi K."/>
            <person name="Sugano A."/>
            <person name="Kohara Y."/>
            <person name="Fujiyama A."/>
            <person name="Anterola A."/>
            <person name="Aoki S."/>
            <person name="Ashton N."/>
            <person name="Barbazuk W.B."/>
            <person name="Barker E."/>
            <person name="Bennetzen J."/>
            <person name="Bezanilla M."/>
            <person name="Blankenship R."/>
            <person name="Cho S.H."/>
            <person name="Dutcher S."/>
            <person name="Estelle M."/>
            <person name="Fawcett J.A."/>
            <person name="Gundlach H."/>
            <person name="Hanada K."/>
            <person name="Heyl A."/>
            <person name="Hicks K.A."/>
            <person name="Hugh J."/>
            <person name="Lohr M."/>
            <person name="Mayer K."/>
            <person name="Melkozernov A."/>
            <person name="Murata T."/>
            <person name="Nelson D."/>
            <person name="Pils B."/>
            <person name="Prigge M."/>
            <person name="Reiss B."/>
            <person name="Renner T."/>
            <person name="Rombauts S."/>
            <person name="Rushton P."/>
            <person name="Sanderfoot A."/>
            <person name="Schween G."/>
            <person name="Shiu S.-H."/>
            <person name="Stueber K."/>
            <person name="Theodoulou F.L."/>
            <person name="Tu H."/>
            <person name="Van de Peer Y."/>
            <person name="Verrier P.J."/>
            <person name="Waters E."/>
            <person name="Wood A."/>
            <person name="Yang L."/>
            <person name="Cove D."/>
            <person name="Cuming A."/>
            <person name="Hasebe M."/>
            <person name="Lucas S."/>
            <person name="Mishler D.B."/>
            <person name="Reski R."/>
            <person name="Grigoriev I."/>
            <person name="Quatrano R.S."/>
            <person name="Boore J.L."/>
        </authorList>
    </citation>
    <scope>NUCLEOTIDE SEQUENCE [LARGE SCALE GENOMIC DNA]</scope>
    <source>
        <strain evidence="13 14">cv. Gransden 2004</strain>
    </source>
</reference>
<dbReference type="GO" id="GO:0045454">
    <property type="term" value="P:cell redox homeostasis"/>
    <property type="evidence" value="ECO:0007669"/>
    <property type="project" value="InterPro"/>
</dbReference>
<dbReference type="CDD" id="cd02947">
    <property type="entry name" value="TRX_family"/>
    <property type="match status" value="1"/>
</dbReference>
<dbReference type="Proteomes" id="UP000006727">
    <property type="component" value="Chromosome 1"/>
</dbReference>
<organism evidence="12">
    <name type="scientific">Physcomitrium patens</name>
    <name type="common">Spreading-leaved earth moss</name>
    <name type="synonym">Physcomitrella patens</name>
    <dbReference type="NCBI Taxonomy" id="3218"/>
    <lineage>
        <taxon>Eukaryota</taxon>
        <taxon>Viridiplantae</taxon>
        <taxon>Streptophyta</taxon>
        <taxon>Embryophyta</taxon>
        <taxon>Bryophyta</taxon>
        <taxon>Bryophytina</taxon>
        <taxon>Bryopsida</taxon>
        <taxon>Funariidae</taxon>
        <taxon>Funariales</taxon>
        <taxon>Funariaceae</taxon>
        <taxon>Physcomitrium</taxon>
    </lineage>
</organism>
<evidence type="ECO:0000256" key="7">
    <source>
        <dbReference type="ARBA" id="ARBA00023002"/>
    </source>
</evidence>
<evidence type="ECO:0000313" key="14">
    <source>
        <dbReference type="Proteomes" id="UP000006727"/>
    </source>
</evidence>
<dbReference type="PANTHER" id="PTHR47834">
    <property type="entry name" value="THIOREDOXIN-LIKE PROTEIN CITRX, CHLOROPLASTIC"/>
    <property type="match status" value="1"/>
</dbReference>
<protein>
    <recommendedName>
        <fullName evidence="11">Thioredoxin domain-containing protein</fullName>
    </recommendedName>
</protein>
<evidence type="ECO:0000313" key="12">
    <source>
        <dbReference type="EMBL" id="PNR62382.1"/>
    </source>
</evidence>
<reference evidence="12 14" key="2">
    <citation type="journal article" date="2018" name="Plant J.">
        <title>The Physcomitrella patens chromosome-scale assembly reveals moss genome structure and evolution.</title>
        <authorList>
            <person name="Lang D."/>
            <person name="Ullrich K.K."/>
            <person name="Murat F."/>
            <person name="Fuchs J."/>
            <person name="Jenkins J."/>
            <person name="Haas F.B."/>
            <person name="Piednoel M."/>
            <person name="Gundlach H."/>
            <person name="Van Bel M."/>
            <person name="Meyberg R."/>
            <person name="Vives C."/>
            <person name="Morata J."/>
            <person name="Symeonidi A."/>
            <person name="Hiss M."/>
            <person name="Muchero W."/>
            <person name="Kamisugi Y."/>
            <person name="Saleh O."/>
            <person name="Blanc G."/>
            <person name="Decker E.L."/>
            <person name="van Gessel N."/>
            <person name="Grimwood J."/>
            <person name="Hayes R.D."/>
            <person name="Graham S.W."/>
            <person name="Gunter L.E."/>
            <person name="McDaniel S.F."/>
            <person name="Hoernstein S.N.W."/>
            <person name="Larsson A."/>
            <person name="Li F.W."/>
            <person name="Perroud P.F."/>
            <person name="Phillips J."/>
            <person name="Ranjan P."/>
            <person name="Rokshar D.S."/>
            <person name="Rothfels C.J."/>
            <person name="Schneider L."/>
            <person name="Shu S."/>
            <person name="Stevenson D.W."/>
            <person name="Thummler F."/>
            <person name="Tillich M."/>
            <person name="Villarreal Aguilar J.C."/>
            <person name="Widiez T."/>
            <person name="Wong G.K."/>
            <person name="Wymore A."/>
            <person name="Zhang Y."/>
            <person name="Zimmer A.D."/>
            <person name="Quatrano R.S."/>
            <person name="Mayer K.F.X."/>
            <person name="Goodstein D."/>
            <person name="Casacuberta J.M."/>
            <person name="Vandepoele K."/>
            <person name="Reski R."/>
            <person name="Cuming A.C."/>
            <person name="Tuskan G.A."/>
            <person name="Maumus F."/>
            <person name="Salse J."/>
            <person name="Schmutz J."/>
            <person name="Rensing S.A."/>
        </authorList>
    </citation>
    <scope>NUCLEOTIDE SEQUENCE [LARGE SCALE GENOMIC DNA]</scope>
    <source>
        <strain evidence="13 14">cv. Gransden 2004</strain>
    </source>
</reference>
<keyword evidence="4" id="KW-0934">Plastid</keyword>
<dbReference type="Gene3D" id="3.40.30.10">
    <property type="entry name" value="Glutaredoxin"/>
    <property type="match status" value="1"/>
</dbReference>
<sequence>MAASVSMASLTSTPCLPQPQRVTALTIRHQVPSRANLVYKAGSQSLSNSNFNGVRLEVRTPNFVRPQSFALSVRAAGAKGDYLVKKVSASELDEILSNERDLPIVVDFYATWCGPCIFLAQELEQLAVEYTDNVRFLKIDTDEEHEFCSQMQIRGLPTMVFISPDEEKLAIRTEGLLSTNVIRDIIEKELGASQWDPEWHPDEIEKEAIPQWDVELESR</sequence>
<dbReference type="PROSITE" id="PS51352">
    <property type="entry name" value="THIOREDOXIN_2"/>
    <property type="match status" value="1"/>
</dbReference>
<keyword evidence="7" id="KW-0560">Oxidoreductase</keyword>
<comment type="similarity">
    <text evidence="10">Belongs to the thioredoxin family. Plant CITRX-type subfamily.</text>
</comment>
<comment type="subcellular location">
    <subcellularLocation>
        <location evidence="1">Plastid</location>
        <location evidence="1">Chloroplast</location>
    </subcellularLocation>
</comment>
<evidence type="ECO:0000256" key="6">
    <source>
        <dbReference type="ARBA" id="ARBA00022982"/>
    </source>
</evidence>
<evidence type="ECO:0000256" key="5">
    <source>
        <dbReference type="ARBA" id="ARBA00022946"/>
    </source>
</evidence>
<evidence type="ECO:0000256" key="8">
    <source>
        <dbReference type="ARBA" id="ARBA00023157"/>
    </source>
</evidence>
<evidence type="ECO:0000256" key="1">
    <source>
        <dbReference type="ARBA" id="ARBA00004229"/>
    </source>
</evidence>
<keyword evidence="9" id="KW-0676">Redox-active center</keyword>
<dbReference type="InterPro" id="IPR036249">
    <property type="entry name" value="Thioredoxin-like_sf"/>
</dbReference>
<dbReference type="GO" id="GO:0015035">
    <property type="term" value="F:protein-disulfide reductase activity"/>
    <property type="evidence" value="ECO:0007669"/>
    <property type="project" value="InterPro"/>
</dbReference>
<dbReference type="RefSeq" id="XP_024393669.1">
    <property type="nucleotide sequence ID" value="XM_024537901.2"/>
</dbReference>
<keyword evidence="6" id="KW-0249">Electron transport</keyword>
<evidence type="ECO:0000256" key="9">
    <source>
        <dbReference type="ARBA" id="ARBA00023284"/>
    </source>
</evidence>
<keyword evidence="3" id="KW-0150">Chloroplast</keyword>
<dbReference type="EnsemblPlants" id="Pp3c1_18440V3.2">
    <property type="protein sequence ID" value="Pp3c1_18440V3.2"/>
    <property type="gene ID" value="Pp3c1_18440"/>
</dbReference>
<feature type="domain" description="Thioredoxin" evidence="11">
    <location>
        <begin position="64"/>
        <end position="191"/>
    </location>
</feature>
<evidence type="ECO:0000256" key="2">
    <source>
        <dbReference type="ARBA" id="ARBA00022448"/>
    </source>
</evidence>
<name>A0A2K1L8P6_PHYPA</name>
<keyword evidence="8" id="KW-1015">Disulfide bond</keyword>
<dbReference type="FunFam" id="3.40.30.10:FF:000149">
    <property type="entry name" value="Thioredoxin-like protein CITRX, chloroplastic"/>
    <property type="match status" value="1"/>
</dbReference>
<evidence type="ECO:0000256" key="10">
    <source>
        <dbReference type="ARBA" id="ARBA00024039"/>
    </source>
</evidence>
<dbReference type="RefSeq" id="XP_024393582.1">
    <property type="nucleotide sequence ID" value="XM_024537814.2"/>
</dbReference>
<reference evidence="13" key="3">
    <citation type="submission" date="2020-12" db="UniProtKB">
        <authorList>
            <consortium name="EnsemblPlants"/>
        </authorList>
    </citation>
    <scope>IDENTIFICATION</scope>
</reference>
<dbReference type="Gramene" id="Pp3c1_18440V3.1">
    <property type="protein sequence ID" value="Pp3c1_18440V3.1"/>
    <property type="gene ID" value="Pp3c1_18440"/>
</dbReference>
<dbReference type="GO" id="GO:0009507">
    <property type="term" value="C:chloroplast"/>
    <property type="evidence" value="ECO:0007669"/>
    <property type="project" value="UniProtKB-SubCell"/>
</dbReference>
<evidence type="ECO:0000259" key="11">
    <source>
        <dbReference type="PROSITE" id="PS51352"/>
    </source>
</evidence>
<dbReference type="SUPFAM" id="SSF52833">
    <property type="entry name" value="Thioredoxin-like"/>
    <property type="match status" value="1"/>
</dbReference>
<evidence type="ECO:0000313" key="13">
    <source>
        <dbReference type="EnsemblPlants" id="Pp3c1_18440V3.1"/>
    </source>
</evidence>
<dbReference type="GeneID" id="112290930"/>
<dbReference type="InterPro" id="IPR044182">
    <property type="entry name" value="CITRX"/>
</dbReference>
<keyword evidence="2" id="KW-0813">Transport</keyword>
<accession>A0A2K1L8P6</accession>
<dbReference type="EMBL" id="ABEU02000001">
    <property type="protein sequence ID" value="PNR62382.1"/>
    <property type="molecule type" value="Genomic_DNA"/>
</dbReference>
<dbReference type="Pfam" id="PF00085">
    <property type="entry name" value="Thioredoxin"/>
    <property type="match status" value="1"/>
</dbReference>
<dbReference type="STRING" id="3218.A0A2K1L8P6"/>
<dbReference type="OrthoDB" id="2121326at2759"/>
<dbReference type="EnsemblPlants" id="Pp3c1_18440V3.3">
    <property type="protein sequence ID" value="Pp3c1_18440V3.3"/>
    <property type="gene ID" value="Pp3c1_18440"/>
</dbReference>
<dbReference type="PRINTS" id="PR00421">
    <property type="entry name" value="THIOREDOXIN"/>
</dbReference>
<keyword evidence="14" id="KW-1185">Reference proteome</keyword>
<proteinExistence type="inferred from homology"/>